<dbReference type="AlphaFoldDB" id="A0A7V8RBC3"/>
<feature type="region of interest" description="Disordered" evidence="1">
    <location>
        <begin position="142"/>
        <end position="163"/>
    </location>
</feature>
<evidence type="ECO:0000256" key="2">
    <source>
        <dbReference type="SAM" id="Phobius"/>
    </source>
</evidence>
<evidence type="ECO:0000256" key="1">
    <source>
        <dbReference type="SAM" id="MobiDB-lite"/>
    </source>
</evidence>
<protein>
    <submittedName>
        <fullName evidence="3">Uncharacterized protein</fullName>
    </submittedName>
</protein>
<organism evidence="3 4">
    <name type="scientific">Sphingomonas ursincola</name>
    <dbReference type="NCBI Taxonomy" id="56361"/>
    <lineage>
        <taxon>Bacteria</taxon>
        <taxon>Pseudomonadati</taxon>
        <taxon>Pseudomonadota</taxon>
        <taxon>Alphaproteobacteria</taxon>
        <taxon>Sphingomonadales</taxon>
        <taxon>Sphingomonadaceae</taxon>
        <taxon>Sphingomonas</taxon>
    </lineage>
</organism>
<feature type="compositionally biased region" description="Basic and acidic residues" evidence="1">
    <location>
        <begin position="146"/>
        <end position="163"/>
    </location>
</feature>
<evidence type="ECO:0000313" key="3">
    <source>
        <dbReference type="EMBL" id="MBA1373323.1"/>
    </source>
</evidence>
<proteinExistence type="predicted"/>
<evidence type="ECO:0000313" key="4">
    <source>
        <dbReference type="Proteomes" id="UP000589292"/>
    </source>
</evidence>
<keyword evidence="2" id="KW-0472">Membrane</keyword>
<feature type="transmembrane region" description="Helical" evidence="2">
    <location>
        <begin position="88"/>
        <end position="112"/>
    </location>
</feature>
<accession>A0A7V8RBC3</accession>
<keyword evidence="2" id="KW-0812">Transmembrane</keyword>
<dbReference type="Proteomes" id="UP000589292">
    <property type="component" value="Unassembled WGS sequence"/>
</dbReference>
<reference evidence="3 4" key="1">
    <citation type="journal article" date="1994" name="Int. J. Syst. Bacteriol.">
        <title>Phylogenetic positions of novel aerobic, bacteriochlorophyll a-containing bacteria and description of Roseococcus thiosulfatophilus gen. nov., sp. nov., Erythromicrobium ramosum gen. nov., sp. nov., and Erythrobacter litoralis sp. nov.</title>
        <authorList>
            <person name="Yurkov V."/>
            <person name="Stackebrandt E."/>
            <person name="Holmes A."/>
            <person name="Fuerst J.A."/>
            <person name="Hugenholtz P."/>
            <person name="Golecki J."/>
            <person name="Gad'on N."/>
            <person name="Gorlenko V.M."/>
            <person name="Kompantseva E.I."/>
            <person name="Drews G."/>
        </authorList>
    </citation>
    <scope>NUCLEOTIDE SEQUENCE [LARGE SCALE GENOMIC DNA]</scope>
    <source>
        <strain evidence="3 4">KR-99</strain>
    </source>
</reference>
<comment type="caution">
    <text evidence="3">The sequence shown here is derived from an EMBL/GenBank/DDBJ whole genome shotgun (WGS) entry which is preliminary data.</text>
</comment>
<gene>
    <name evidence="3" type="ORF">FG486_03160</name>
</gene>
<dbReference type="EMBL" id="VDES01000001">
    <property type="protein sequence ID" value="MBA1373323.1"/>
    <property type="molecule type" value="Genomic_DNA"/>
</dbReference>
<keyword evidence="2" id="KW-1133">Transmembrane helix</keyword>
<name>A0A7V8RBC3_9SPHN</name>
<sequence length="203" mass="22952">MRLIDWIWTVRGELPLPAGQDADKAFAKLEPFFREPGTSFDQAEGRLTFTKKDPLAQDKMSIYDRGELRVESQPGGGVLRYWMTSKSLLFCFLAPLLFVAFGQIIVGVGILAKPDAEQADKKKKEEKDKVRELHWIDQMLGAPAPEKPKKDEKDKKKDEGGKDRFSPTSAYVFAGLFALLYVIGRILEDRLISRRFLRSLSGG</sequence>
<keyword evidence="4" id="KW-1185">Reference proteome</keyword>
<feature type="transmembrane region" description="Helical" evidence="2">
    <location>
        <begin position="168"/>
        <end position="187"/>
    </location>
</feature>